<feature type="region of interest" description="Disordered" evidence="1">
    <location>
        <begin position="632"/>
        <end position="661"/>
    </location>
</feature>
<reference evidence="3" key="1">
    <citation type="submission" date="2022-11" db="EMBL/GenBank/DDBJ databases">
        <authorList>
            <person name="Petersen C."/>
        </authorList>
    </citation>
    <scope>NUCLEOTIDE SEQUENCE</scope>
    <source>
        <strain evidence="3">IBT 26290</strain>
    </source>
</reference>
<evidence type="ECO:0000256" key="1">
    <source>
        <dbReference type="SAM" id="MobiDB-lite"/>
    </source>
</evidence>
<organism evidence="3 4">
    <name type="scientific">Penicillium canariense</name>
    <dbReference type="NCBI Taxonomy" id="189055"/>
    <lineage>
        <taxon>Eukaryota</taxon>
        <taxon>Fungi</taxon>
        <taxon>Dikarya</taxon>
        <taxon>Ascomycota</taxon>
        <taxon>Pezizomycotina</taxon>
        <taxon>Eurotiomycetes</taxon>
        <taxon>Eurotiomycetidae</taxon>
        <taxon>Eurotiales</taxon>
        <taxon>Aspergillaceae</taxon>
        <taxon>Penicillium</taxon>
    </lineage>
</organism>
<sequence length="695" mass="76807">MPYPALNTQWDWMKRTKHPVWYHVHIDTDFRRDGEWGDIIHLIRFTAAQLDIDLPEKISDTITISEEEEFDIEDNPIEFMASVLLASPVSARGPDVVNSCAASPLVGSNAAKDQPSQGTYDTPSPPRTPSPRDGLGSPCSSLNCIEQSVPAVTSSPKFVVEIPVSPSVQPMIPSDLPSKALEQLVTSHDKVCLWCEREGKSAYGNVPMLEIEFSIDKVSDPSEHSCESLTRQSAPDGMRHRAVADVMGQDPIGQGNIRNIPGICEAADLPPLLYRWSNIDSQGVNSRSLFRAGSFADTNSPFFGPEDLSEERFLNFFTAHVTREHVLTPFISTCTGPLTPIHRALRKGEGAIVTIIDPLKLRTPVFKAQPLTQITKTTVHRWRGYGEFEIWGLVTTDAIIASFKITTLQEIASVDLEIQQFLQLPLIQLQKTSDLWLRRALLQNIGAYVEHQSVLERLAEQLGVPIEYCARVAVGIWESWSKPCGYGEYTRAPSHSPVPSGANKYSLRGAARSETESVVYVPPESDDGSCSESTEEEQDAMSQSPEAPYRRQDTPSSAYSVANDSDISTEVELPRARVPAVITDVAMPDAAVLPTPPSTSRYFIISTIPSPELPLRDYGRLKLSTSLDDDHLLQESDWPSDSEALTGTETPETSRYFDRDGNAKTLPHYLAPVSWESISASIAHRGRNTFSRGDF</sequence>
<name>A0A9W9LEG2_9EURO</name>
<protein>
    <recommendedName>
        <fullName evidence="2">DUF7587 domain-containing protein</fullName>
    </recommendedName>
</protein>
<dbReference type="OrthoDB" id="5397734at2759"/>
<feature type="compositionally biased region" description="Polar residues" evidence="1">
    <location>
        <begin position="637"/>
        <end position="653"/>
    </location>
</feature>
<feature type="compositionally biased region" description="Acidic residues" evidence="1">
    <location>
        <begin position="524"/>
        <end position="539"/>
    </location>
</feature>
<comment type="caution">
    <text evidence="3">The sequence shown here is derived from an EMBL/GenBank/DDBJ whole genome shotgun (WGS) entry which is preliminary data.</text>
</comment>
<feature type="domain" description="DUF7587" evidence="2">
    <location>
        <begin position="269"/>
        <end position="408"/>
    </location>
</feature>
<feature type="region of interest" description="Disordered" evidence="1">
    <location>
        <begin position="514"/>
        <end position="566"/>
    </location>
</feature>
<dbReference type="RefSeq" id="XP_056538691.1">
    <property type="nucleotide sequence ID" value="XM_056692734.1"/>
</dbReference>
<proteinExistence type="predicted"/>
<keyword evidence="4" id="KW-1185">Reference proteome</keyword>
<feature type="compositionally biased region" description="Polar residues" evidence="1">
    <location>
        <begin position="554"/>
        <end position="566"/>
    </location>
</feature>
<evidence type="ECO:0000313" key="3">
    <source>
        <dbReference type="EMBL" id="KAJ5151358.1"/>
    </source>
</evidence>
<dbReference type="Proteomes" id="UP001149163">
    <property type="component" value="Unassembled WGS sequence"/>
</dbReference>
<evidence type="ECO:0000313" key="4">
    <source>
        <dbReference type="Proteomes" id="UP001149163"/>
    </source>
</evidence>
<gene>
    <name evidence="3" type="ORF">N7482_010610</name>
</gene>
<dbReference type="InterPro" id="IPR056009">
    <property type="entry name" value="DUF7587"/>
</dbReference>
<dbReference type="EMBL" id="JAPQKN010000008">
    <property type="protein sequence ID" value="KAJ5151358.1"/>
    <property type="molecule type" value="Genomic_DNA"/>
</dbReference>
<reference evidence="3" key="2">
    <citation type="journal article" date="2023" name="IMA Fungus">
        <title>Comparative genomic study of the Penicillium genus elucidates a diverse pangenome and 15 lateral gene transfer events.</title>
        <authorList>
            <person name="Petersen C."/>
            <person name="Sorensen T."/>
            <person name="Nielsen M.R."/>
            <person name="Sondergaard T.E."/>
            <person name="Sorensen J.L."/>
            <person name="Fitzpatrick D.A."/>
            <person name="Frisvad J.C."/>
            <person name="Nielsen K.L."/>
        </authorList>
    </citation>
    <scope>NUCLEOTIDE SEQUENCE</scope>
    <source>
        <strain evidence="3">IBT 26290</strain>
    </source>
</reference>
<evidence type="ECO:0000259" key="2">
    <source>
        <dbReference type="Pfam" id="PF24494"/>
    </source>
</evidence>
<dbReference type="GeneID" id="81431910"/>
<dbReference type="AlphaFoldDB" id="A0A9W9LEG2"/>
<dbReference type="Pfam" id="PF24494">
    <property type="entry name" value="DUF7587"/>
    <property type="match status" value="1"/>
</dbReference>
<accession>A0A9W9LEG2</accession>
<feature type="region of interest" description="Disordered" evidence="1">
    <location>
        <begin position="107"/>
        <end position="139"/>
    </location>
</feature>